<feature type="domain" description="Nudix hydrolase" evidence="2">
    <location>
        <begin position="5"/>
        <end position="143"/>
    </location>
</feature>
<dbReference type="Pfam" id="PF00300">
    <property type="entry name" value="His_Phos_1"/>
    <property type="match status" value="1"/>
</dbReference>
<gene>
    <name evidence="3" type="ORF">EJ997_07860</name>
</gene>
<dbReference type="OrthoDB" id="4287477at2"/>
<dbReference type="InterPro" id="IPR015797">
    <property type="entry name" value="NUDIX_hydrolase-like_dom_sf"/>
</dbReference>
<organism evidence="3 4">
    <name type="scientific">Flaviflexus ciconiae</name>
    <dbReference type="NCBI Taxonomy" id="2496867"/>
    <lineage>
        <taxon>Bacteria</taxon>
        <taxon>Bacillati</taxon>
        <taxon>Actinomycetota</taxon>
        <taxon>Actinomycetes</taxon>
        <taxon>Actinomycetales</taxon>
        <taxon>Actinomycetaceae</taxon>
        <taxon>Flaviflexus</taxon>
    </lineage>
</organism>
<dbReference type="PANTHER" id="PTHR21340">
    <property type="entry name" value="DIADENOSINE 5,5-P1,P4-TETRAPHOSPHATE PYROPHOSPHOHYDROLASE MUTT"/>
    <property type="match status" value="1"/>
</dbReference>
<dbReference type="Pfam" id="PF00293">
    <property type="entry name" value="NUDIX"/>
    <property type="match status" value="1"/>
</dbReference>
<evidence type="ECO:0000256" key="1">
    <source>
        <dbReference type="ARBA" id="ARBA00022801"/>
    </source>
</evidence>
<dbReference type="PANTHER" id="PTHR21340:SF0">
    <property type="entry name" value="BIS(5'-NUCLEOSYL)-TETRAPHOSPHATASE [ASYMMETRICAL]"/>
    <property type="match status" value="1"/>
</dbReference>
<keyword evidence="4" id="KW-1185">Reference proteome</keyword>
<dbReference type="CDD" id="cd03673">
    <property type="entry name" value="NUDIX_Ap6A_hydrolase"/>
    <property type="match status" value="1"/>
</dbReference>
<evidence type="ECO:0000313" key="4">
    <source>
        <dbReference type="Proteomes" id="UP000280344"/>
    </source>
</evidence>
<dbReference type="InterPro" id="IPR051325">
    <property type="entry name" value="Nudix_hydrolase_domain"/>
</dbReference>
<dbReference type="PROSITE" id="PS51462">
    <property type="entry name" value="NUDIX"/>
    <property type="match status" value="1"/>
</dbReference>
<accession>A0A3S9PY34</accession>
<keyword evidence="1 3" id="KW-0378">Hydrolase</keyword>
<dbReference type="InterPro" id="IPR000086">
    <property type="entry name" value="NUDIX_hydrolase_dom"/>
</dbReference>
<evidence type="ECO:0000259" key="2">
    <source>
        <dbReference type="PROSITE" id="PS51462"/>
    </source>
</evidence>
<dbReference type="SUPFAM" id="SSF55811">
    <property type="entry name" value="Nudix"/>
    <property type="match status" value="1"/>
</dbReference>
<dbReference type="Gene3D" id="3.90.79.10">
    <property type="entry name" value="Nucleoside Triphosphate Pyrophosphohydrolase"/>
    <property type="match status" value="1"/>
</dbReference>
<dbReference type="KEGG" id="flh:EJ997_07860"/>
<dbReference type="Proteomes" id="UP000280344">
    <property type="component" value="Chromosome"/>
</dbReference>
<dbReference type="GO" id="GO:0004081">
    <property type="term" value="F:bis(5'-nucleosyl)-tetraphosphatase (asymmetrical) activity"/>
    <property type="evidence" value="ECO:0007669"/>
    <property type="project" value="TreeGrafter"/>
</dbReference>
<proteinExistence type="predicted"/>
<reference evidence="3 4" key="1">
    <citation type="submission" date="2018-12" db="EMBL/GenBank/DDBJ databases">
        <title>Complete genome sequence of Flaviflexus sp. H23T48.</title>
        <authorList>
            <person name="Bae J.-W."/>
            <person name="Lee J.-Y."/>
        </authorList>
    </citation>
    <scope>NUCLEOTIDE SEQUENCE [LARGE SCALE GENOMIC DNA]</scope>
    <source>
        <strain evidence="3 4">H23T48</strain>
    </source>
</reference>
<dbReference type="Gene3D" id="3.40.50.1240">
    <property type="entry name" value="Phosphoglycerate mutase-like"/>
    <property type="match status" value="1"/>
</dbReference>
<dbReference type="InterPro" id="IPR013078">
    <property type="entry name" value="His_Pase_superF_clade-1"/>
</dbReference>
<dbReference type="AlphaFoldDB" id="A0A3S9PY34"/>
<dbReference type="CDD" id="cd07067">
    <property type="entry name" value="HP_PGM_like"/>
    <property type="match status" value="1"/>
</dbReference>
<protein>
    <submittedName>
        <fullName evidence="3">NUDIX hydrolase</fullName>
    </submittedName>
</protein>
<dbReference type="GO" id="GO:0006754">
    <property type="term" value="P:ATP biosynthetic process"/>
    <property type="evidence" value="ECO:0007669"/>
    <property type="project" value="TreeGrafter"/>
</dbReference>
<name>A0A3S9PY34_9ACTO</name>
<dbReference type="SUPFAM" id="SSF53254">
    <property type="entry name" value="Phosphoglycerate mutase-like"/>
    <property type="match status" value="1"/>
</dbReference>
<dbReference type="GO" id="GO:0006167">
    <property type="term" value="P:AMP biosynthetic process"/>
    <property type="evidence" value="ECO:0007669"/>
    <property type="project" value="TreeGrafter"/>
</dbReference>
<evidence type="ECO:0000313" key="3">
    <source>
        <dbReference type="EMBL" id="AZQ77259.1"/>
    </source>
</evidence>
<dbReference type="InterPro" id="IPR020084">
    <property type="entry name" value="NUDIX_hydrolase_CS"/>
</dbReference>
<dbReference type="EMBL" id="CP034593">
    <property type="protein sequence ID" value="AZQ77259.1"/>
    <property type="molecule type" value="Genomic_DNA"/>
</dbReference>
<dbReference type="InterPro" id="IPR029033">
    <property type="entry name" value="His_PPase_superfam"/>
</dbReference>
<dbReference type="RefSeq" id="WP_126704063.1">
    <property type="nucleotide sequence ID" value="NZ_CP034593.1"/>
</dbReference>
<dbReference type="PROSITE" id="PS00893">
    <property type="entry name" value="NUDIX_BOX"/>
    <property type="match status" value="1"/>
</dbReference>
<sequence length="325" mass="36690">MSSRPDVVAAGALVWRVTGRKLEVLLVHRPSYDDWSIPKGKLNNGEDIPVAAIREVEEETGVPIYLGQPLGKVNYRLGDGRKKTTYYWAARPLSTSTKVFKVRPHVSPAKSSEVDKVRWVTAKKAFNILTQDSDKELLGKLVDQHNDDKLDTWTLMVVRHSRAVKRSAWKGGKGSEETRPLTPVGGKMAKEMIPLLSSYGITRIVTSPWERCVATMRPYANAMKINMETFDELTESAHEKKPRPVYRLIDKLLRVNEAPVALCAHRPTLPTIVEAFRDRAPHSIIKQVPRTDPWLQTGEALVAHVSQRRDRKATIVALEKLRPRV</sequence>